<accession>A0A6L5X6Z2</accession>
<comment type="caution">
    <text evidence="1">The sequence shown here is derived from an EMBL/GenBank/DDBJ whole genome shotgun (WGS) entry which is preliminary data.</text>
</comment>
<sequence length="117" mass="13094">MAQAESSKEVAQIMRSGAYRKIKKSLLEQLARSGNDDPHFSDMVEDYMKMYVTKELCSRDIEQRGVNVTSIGSKGQTVVHKNDSVDMMLKTNAQMLKLLDALGVKPDAVVEDDEELL</sequence>
<name>A0A6L5X6Z2_9FIRM</name>
<dbReference type="Pfam" id="PF05119">
    <property type="entry name" value="Terminase_4"/>
    <property type="match status" value="1"/>
</dbReference>
<dbReference type="RefSeq" id="WP_154527559.1">
    <property type="nucleotide sequence ID" value="NZ_VULZ01000024.1"/>
</dbReference>
<dbReference type="InterPro" id="IPR006448">
    <property type="entry name" value="Phage_term_ssu_P27"/>
</dbReference>
<dbReference type="Proteomes" id="UP000481852">
    <property type="component" value="Unassembled WGS sequence"/>
</dbReference>
<evidence type="ECO:0000313" key="2">
    <source>
        <dbReference type="Proteomes" id="UP000481852"/>
    </source>
</evidence>
<proteinExistence type="predicted"/>
<protein>
    <submittedName>
        <fullName evidence="1">P27 family phage terminase small subunit</fullName>
    </submittedName>
</protein>
<dbReference type="EMBL" id="VULZ01000024">
    <property type="protein sequence ID" value="MSS16129.1"/>
    <property type="molecule type" value="Genomic_DNA"/>
</dbReference>
<reference evidence="1 2" key="1">
    <citation type="submission" date="2019-08" db="EMBL/GenBank/DDBJ databases">
        <title>In-depth cultivation of the pig gut microbiome towards novel bacterial diversity and tailored functional studies.</title>
        <authorList>
            <person name="Wylensek D."/>
            <person name="Hitch T.C.A."/>
            <person name="Clavel T."/>
        </authorList>
    </citation>
    <scope>NUCLEOTIDE SEQUENCE [LARGE SCALE GENOMIC DNA]</scope>
    <source>
        <strain evidence="1 2">Oil+RF-744-WCA-WT-11</strain>
    </source>
</reference>
<gene>
    <name evidence="1" type="ORF">FYJ35_14045</name>
</gene>
<evidence type="ECO:0000313" key="1">
    <source>
        <dbReference type="EMBL" id="MSS16129.1"/>
    </source>
</evidence>
<keyword evidence="2" id="KW-1185">Reference proteome</keyword>
<organism evidence="1 2">
    <name type="scientific">Porcincola intestinalis</name>
    <dbReference type="NCBI Taxonomy" id="2606632"/>
    <lineage>
        <taxon>Bacteria</taxon>
        <taxon>Bacillati</taxon>
        <taxon>Bacillota</taxon>
        <taxon>Clostridia</taxon>
        <taxon>Lachnospirales</taxon>
        <taxon>Lachnospiraceae</taxon>
        <taxon>Porcincola</taxon>
    </lineage>
</organism>
<dbReference type="AlphaFoldDB" id="A0A6L5X6Z2"/>